<organism evidence="1">
    <name type="scientific">marine sediment metagenome</name>
    <dbReference type="NCBI Taxonomy" id="412755"/>
    <lineage>
        <taxon>unclassified sequences</taxon>
        <taxon>metagenomes</taxon>
        <taxon>ecological metagenomes</taxon>
    </lineage>
</organism>
<dbReference type="EMBL" id="LAZR01035294">
    <property type="protein sequence ID" value="KKL27896.1"/>
    <property type="molecule type" value="Genomic_DNA"/>
</dbReference>
<comment type="caution">
    <text evidence="1">The sequence shown here is derived from an EMBL/GenBank/DDBJ whole genome shotgun (WGS) entry which is preliminary data.</text>
</comment>
<dbReference type="AlphaFoldDB" id="A0A0F9EDH0"/>
<reference evidence="1" key="1">
    <citation type="journal article" date="2015" name="Nature">
        <title>Complex archaea that bridge the gap between prokaryotes and eukaryotes.</title>
        <authorList>
            <person name="Spang A."/>
            <person name="Saw J.H."/>
            <person name="Jorgensen S.L."/>
            <person name="Zaremba-Niedzwiedzka K."/>
            <person name="Martijn J."/>
            <person name="Lind A.E."/>
            <person name="van Eijk R."/>
            <person name="Schleper C."/>
            <person name="Guy L."/>
            <person name="Ettema T.J."/>
        </authorList>
    </citation>
    <scope>NUCLEOTIDE SEQUENCE</scope>
</reference>
<gene>
    <name evidence="1" type="ORF">LCGC14_2380580</name>
</gene>
<name>A0A0F9EDH0_9ZZZZ</name>
<sequence>MARKKIVKPTFAEAKKIKARLQRQYPQMFDYPAASKAAVKHLSPGDRKVILEKTVAKKLKKIYRSKK</sequence>
<accession>A0A0F9EDH0</accession>
<proteinExistence type="predicted"/>
<protein>
    <submittedName>
        <fullName evidence="1">Uncharacterized protein</fullName>
    </submittedName>
</protein>
<evidence type="ECO:0000313" key="1">
    <source>
        <dbReference type="EMBL" id="KKL27896.1"/>
    </source>
</evidence>